<organism evidence="1 2">
    <name type="scientific">Anaerosalibacter massiliensis</name>
    <dbReference type="NCBI Taxonomy" id="1347392"/>
    <lineage>
        <taxon>Bacteria</taxon>
        <taxon>Bacillati</taxon>
        <taxon>Bacillota</taxon>
        <taxon>Tissierellia</taxon>
        <taxon>Tissierellales</taxon>
        <taxon>Sporanaerobacteraceae</taxon>
        <taxon>Anaerosalibacter</taxon>
    </lineage>
</organism>
<comment type="caution">
    <text evidence="1">The sequence shown here is derived from an EMBL/GenBank/DDBJ whole genome shotgun (WGS) entry which is preliminary data.</text>
</comment>
<dbReference type="AlphaFoldDB" id="A0A9X2S6T4"/>
<gene>
    <name evidence="1" type="ORF">NSA23_07665</name>
</gene>
<dbReference type="Proteomes" id="UP001142078">
    <property type="component" value="Unassembled WGS sequence"/>
</dbReference>
<accession>A0A9X2S6T4</accession>
<dbReference type="Gene3D" id="1.10.10.1190">
    <property type="entry name" value="Antirestriction protein ArdA, domain 3"/>
    <property type="match status" value="1"/>
</dbReference>
<evidence type="ECO:0000313" key="1">
    <source>
        <dbReference type="EMBL" id="MCR2043997.1"/>
    </source>
</evidence>
<dbReference type="EMBL" id="JANJZL010000004">
    <property type="protein sequence ID" value="MCR2043997.1"/>
    <property type="molecule type" value="Genomic_DNA"/>
</dbReference>
<protein>
    <submittedName>
        <fullName evidence="1">Uncharacterized protein</fullName>
    </submittedName>
</protein>
<dbReference type="OrthoDB" id="9813511at2"/>
<proteinExistence type="predicted"/>
<dbReference type="InterPro" id="IPR041893">
    <property type="entry name" value="ArdA_dom3"/>
</dbReference>
<reference evidence="1" key="1">
    <citation type="submission" date="2022-07" db="EMBL/GenBank/DDBJ databases">
        <title>Enhanced cultured diversity of the mouse gut microbiota enables custom-made synthetic communities.</title>
        <authorList>
            <person name="Afrizal A."/>
        </authorList>
    </citation>
    <scope>NUCLEOTIDE SEQUENCE</scope>
    <source>
        <strain evidence="1">DSM 29482</strain>
    </source>
</reference>
<sequence length="146" mass="17345">MDYIKPRTVNKIFALADSMYEFELYDEIKNTESYSRYMICKSGHFEYDENLEKYIDFKRYGGEKNAHEIGAFSNKGYLSYRGYNEKLSNLLFENLSVVIPKSREVKTLKLYMTLRVTTYVVENDYGYYETADNPEELDSYEIVLIQ</sequence>
<name>A0A9X2S6T4_9FIRM</name>
<dbReference type="RefSeq" id="WP_042682985.1">
    <property type="nucleotide sequence ID" value="NZ_CABKTM010000049.1"/>
</dbReference>
<evidence type="ECO:0000313" key="2">
    <source>
        <dbReference type="Proteomes" id="UP001142078"/>
    </source>
</evidence>
<keyword evidence="2" id="KW-1185">Reference proteome</keyword>